<sequence>MTMKALVTAGHSSRGLRPVTAGTPTQLVPLANEPLLHHSLREIAAAGVTDVGVVTGPDGGAVHRSLGDGHRFGVRITYLHQPMRRGLAHAVIDARGWLGDDDFLLHPGHTVSHGALPALVEDFRAGRADALVMVDAGGDGPVDLDALSRLGSMEPGPPGAAPRVLDPAEGPGGPGAGTMTGLCVFTPAVHQAVSALRPSWRRTLEFTDALLWLGEHGYEVRGHTARGYCGDASRPEGLLACNRYLLSGRRTLIEGTVDEATHISGPVVVAPGADVTRCRITGPVVIGHNAVVADSVIGPDVSIGPDCVVQDASVHGTVLFDGAWVSGVHGLRDSVIGRDARVVRRPERTDGHQLVLGDRATARLSA</sequence>
<proteinExistence type="predicted"/>
<name>A0ABQ3PB16_9ACTN</name>
<dbReference type="GeneID" id="94007516"/>
<gene>
    <name evidence="3" type="ORF">Shyd_35900</name>
</gene>
<feature type="region of interest" description="Disordered" evidence="1">
    <location>
        <begin position="151"/>
        <end position="173"/>
    </location>
</feature>
<keyword evidence="4" id="KW-1185">Reference proteome</keyword>
<evidence type="ECO:0000313" key="4">
    <source>
        <dbReference type="Proteomes" id="UP001052739"/>
    </source>
</evidence>
<dbReference type="RefSeq" id="WP_051841913.1">
    <property type="nucleotide sequence ID" value="NZ_BNBS01000018.1"/>
</dbReference>
<evidence type="ECO:0000256" key="1">
    <source>
        <dbReference type="SAM" id="MobiDB-lite"/>
    </source>
</evidence>
<reference evidence="3" key="1">
    <citation type="submission" date="2024-05" db="EMBL/GenBank/DDBJ databases">
        <title>Whole genome shotgun sequence of Streptomyces hydrogenans NBRC 13475.</title>
        <authorList>
            <person name="Komaki H."/>
            <person name="Tamura T."/>
        </authorList>
    </citation>
    <scope>NUCLEOTIDE SEQUENCE</scope>
    <source>
        <strain evidence="3">NBRC 13475</strain>
    </source>
</reference>
<comment type="caution">
    <text evidence="3">The sequence shown here is derived from an EMBL/GenBank/DDBJ whole genome shotgun (WGS) entry which is preliminary data.</text>
</comment>
<accession>A0ABQ3PB16</accession>
<evidence type="ECO:0000313" key="3">
    <source>
        <dbReference type="EMBL" id="GHI22219.1"/>
    </source>
</evidence>
<dbReference type="Gene3D" id="2.160.10.10">
    <property type="entry name" value="Hexapeptide repeat proteins"/>
    <property type="match status" value="1"/>
</dbReference>
<organism evidence="3 4">
    <name type="scientific">Streptomyces hydrogenans</name>
    <dbReference type="NCBI Taxonomy" id="1873719"/>
    <lineage>
        <taxon>Bacteria</taxon>
        <taxon>Bacillati</taxon>
        <taxon>Actinomycetota</taxon>
        <taxon>Actinomycetes</taxon>
        <taxon>Kitasatosporales</taxon>
        <taxon>Streptomycetaceae</taxon>
        <taxon>Streptomyces</taxon>
    </lineage>
</organism>
<dbReference type="InterPro" id="IPR005835">
    <property type="entry name" value="NTP_transferase_dom"/>
</dbReference>
<dbReference type="PANTHER" id="PTHR42883">
    <property type="entry name" value="GLUCOSE-1-PHOSPHATE THYMIDYLTRANSFERASE"/>
    <property type="match status" value="1"/>
</dbReference>
<evidence type="ECO:0000259" key="2">
    <source>
        <dbReference type="Pfam" id="PF00483"/>
    </source>
</evidence>
<protein>
    <submittedName>
        <fullName evidence="3">Glucose-1-phosphate thymidylyltransferase</fullName>
    </submittedName>
</protein>
<dbReference type="Proteomes" id="UP001052739">
    <property type="component" value="Unassembled WGS sequence"/>
</dbReference>
<dbReference type="SUPFAM" id="SSF53448">
    <property type="entry name" value="Nucleotide-diphospho-sugar transferases"/>
    <property type="match status" value="1"/>
</dbReference>
<dbReference type="InterPro" id="IPR029044">
    <property type="entry name" value="Nucleotide-diphossugar_trans"/>
</dbReference>
<dbReference type="Pfam" id="PF00483">
    <property type="entry name" value="NTP_transferase"/>
    <property type="match status" value="1"/>
</dbReference>
<dbReference type="Gene3D" id="3.90.550.10">
    <property type="entry name" value="Spore Coat Polysaccharide Biosynthesis Protein SpsA, Chain A"/>
    <property type="match status" value="1"/>
</dbReference>
<feature type="domain" description="Nucleotidyl transferase" evidence="2">
    <location>
        <begin position="5"/>
        <end position="227"/>
    </location>
</feature>
<dbReference type="EMBL" id="BNDW01000019">
    <property type="protein sequence ID" value="GHI22219.1"/>
    <property type="molecule type" value="Genomic_DNA"/>
</dbReference>
<dbReference type="PANTHER" id="PTHR42883:SF2">
    <property type="entry name" value="THYMIDYLYLTRANSFERASE"/>
    <property type="match status" value="1"/>
</dbReference>